<dbReference type="AlphaFoldDB" id="A0A7X0J8S7"/>
<dbReference type="PROSITE" id="PS51257">
    <property type="entry name" value="PROKAR_LIPOPROTEIN"/>
    <property type="match status" value="1"/>
</dbReference>
<organism evidence="1 2">
    <name type="scientific">Pedobacter cryoconitis</name>
    <dbReference type="NCBI Taxonomy" id="188932"/>
    <lineage>
        <taxon>Bacteria</taxon>
        <taxon>Pseudomonadati</taxon>
        <taxon>Bacteroidota</taxon>
        <taxon>Sphingobacteriia</taxon>
        <taxon>Sphingobacteriales</taxon>
        <taxon>Sphingobacteriaceae</taxon>
        <taxon>Pedobacter</taxon>
    </lineage>
</organism>
<dbReference type="RefSeq" id="WP_184628636.1">
    <property type="nucleotide sequence ID" value="NZ_JACHCC010000013.1"/>
</dbReference>
<reference evidence="1 2" key="1">
    <citation type="submission" date="2020-08" db="EMBL/GenBank/DDBJ databases">
        <title>Genomic Encyclopedia of Type Strains, Phase IV (KMG-V): Genome sequencing to study the core and pangenomes of soil and plant-associated prokaryotes.</title>
        <authorList>
            <person name="Whitman W."/>
        </authorList>
    </citation>
    <scope>NUCLEOTIDE SEQUENCE [LARGE SCALE GENOMIC DNA]</scope>
    <source>
        <strain evidence="1 2">M2T3</strain>
    </source>
</reference>
<protein>
    <recommendedName>
        <fullName evidence="3">DUF4302 domain-containing protein</fullName>
    </recommendedName>
</protein>
<dbReference type="Pfam" id="PF14135">
    <property type="entry name" value="DUF4302"/>
    <property type="match status" value="1"/>
</dbReference>
<dbReference type="InterPro" id="IPR025396">
    <property type="entry name" value="DUF4302"/>
</dbReference>
<name>A0A7X0J8S7_9SPHI</name>
<proteinExistence type="predicted"/>
<dbReference type="Proteomes" id="UP000521017">
    <property type="component" value="Unassembled WGS sequence"/>
</dbReference>
<evidence type="ECO:0000313" key="2">
    <source>
        <dbReference type="Proteomes" id="UP000521017"/>
    </source>
</evidence>
<dbReference type="EMBL" id="JACHCC010000013">
    <property type="protein sequence ID" value="MBB6502387.1"/>
    <property type="molecule type" value="Genomic_DNA"/>
</dbReference>
<accession>A0A7X0J8S7</accession>
<sequence>MKKIAIYTLFSLAIFSGCKKNNEILVDGERPEERVTEALTKYKTTLTSSPFGWKAYLYPNGGGGYSFYLNFTDKNRVTMYADLDTDPATTSMESSYRIKANQIPSLLFDTYNYMHRLSDPNPNVFGGVSGWGLYSDFEFSFLQQERDTLKLEGKLLGSKFVLVKASKAEQDAYNAKGLYNSMVVSSKYFDNNKNLYFSIDGTIKLQTLFNYSQKTLSVIWDDKGTINTVSAPFVFTLTGVLLQNPLFVNGKMFSEFIWDATTGNFYTTVDNKRIDVIAASGPLLPLHALIGINYSSIIVPNATSYPGWSVDFVARRAAVANAILTGPYSLRLDRMIFSFNTGQQSLGLTTDIYQGATKFTGVFPFTYTKTTSGTYKFTAGAPTGNGSLIVKEMAPITTQRLSADQFTLDYFINPTTKQVLGQFKSVEHPDFTFSGTLQ</sequence>
<evidence type="ECO:0000313" key="1">
    <source>
        <dbReference type="EMBL" id="MBB6502387.1"/>
    </source>
</evidence>
<gene>
    <name evidence="1" type="ORF">HDF25_004566</name>
</gene>
<comment type="caution">
    <text evidence="1">The sequence shown here is derived from an EMBL/GenBank/DDBJ whole genome shotgun (WGS) entry which is preliminary data.</text>
</comment>
<evidence type="ECO:0008006" key="3">
    <source>
        <dbReference type="Google" id="ProtNLM"/>
    </source>
</evidence>